<evidence type="ECO:0000256" key="11">
    <source>
        <dbReference type="ARBA" id="ARBA00023253"/>
    </source>
</evidence>
<evidence type="ECO:0000313" key="14">
    <source>
        <dbReference type="EMBL" id="KAK2994942.1"/>
    </source>
</evidence>
<name>A0AA88RSV7_9ASTE</name>
<comment type="similarity">
    <text evidence="3">Belongs to the glycosyltransferase GT106 family.</text>
</comment>
<keyword evidence="4" id="KW-0328">Glycosyltransferase</keyword>
<dbReference type="InterPro" id="IPR019378">
    <property type="entry name" value="GDP-Fuc_O-FucTrfase"/>
</dbReference>
<evidence type="ECO:0000256" key="9">
    <source>
        <dbReference type="ARBA" id="ARBA00023136"/>
    </source>
</evidence>
<dbReference type="Pfam" id="PF10250">
    <property type="entry name" value="O-FucT"/>
    <property type="match status" value="1"/>
</dbReference>
<feature type="non-terminal residue" evidence="14">
    <location>
        <position position="109"/>
    </location>
</feature>
<evidence type="ECO:0000256" key="13">
    <source>
        <dbReference type="ARBA" id="ARBA00030350"/>
    </source>
</evidence>
<comment type="pathway">
    <text evidence="2">Glycan metabolism.</text>
</comment>
<comment type="subcellular location">
    <subcellularLocation>
        <location evidence="1">Membrane</location>
        <topology evidence="1">Single-pass type II membrane protein</topology>
    </subcellularLocation>
</comment>
<reference evidence="14" key="1">
    <citation type="submission" date="2022-12" db="EMBL/GenBank/DDBJ databases">
        <title>Draft genome assemblies for two species of Escallonia (Escalloniales).</title>
        <authorList>
            <person name="Chanderbali A."/>
            <person name="Dervinis C."/>
            <person name="Anghel I."/>
            <person name="Soltis D."/>
            <person name="Soltis P."/>
            <person name="Zapata F."/>
        </authorList>
    </citation>
    <scope>NUCLEOTIDE SEQUENCE</scope>
    <source>
        <strain evidence="14">UCBG92.1500</strain>
        <tissue evidence="14">Leaf</tissue>
    </source>
</reference>
<keyword evidence="9" id="KW-0472">Membrane</keyword>
<dbReference type="Proteomes" id="UP001187471">
    <property type="component" value="Unassembled WGS sequence"/>
</dbReference>
<evidence type="ECO:0000256" key="3">
    <source>
        <dbReference type="ARBA" id="ARBA00007737"/>
    </source>
</evidence>
<keyword evidence="10" id="KW-0325">Glycoprotein</keyword>
<evidence type="ECO:0000256" key="7">
    <source>
        <dbReference type="ARBA" id="ARBA00022968"/>
    </source>
</evidence>
<evidence type="ECO:0000256" key="5">
    <source>
        <dbReference type="ARBA" id="ARBA00022679"/>
    </source>
</evidence>
<sequence>MRSYGAHIALHLRYEKDMLPFSGRPHDLSLEKANELRITMSVGDMMRAKGYYPLTPKEVGMFLTALGFLSNTPIYIAAGEIYGAKAMHGDLRRKPKSCAYKLKLTTPFV</sequence>
<evidence type="ECO:0000313" key="15">
    <source>
        <dbReference type="Proteomes" id="UP001187471"/>
    </source>
</evidence>
<keyword evidence="6" id="KW-0812">Transmembrane</keyword>
<evidence type="ECO:0000256" key="8">
    <source>
        <dbReference type="ARBA" id="ARBA00022989"/>
    </source>
</evidence>
<evidence type="ECO:0000256" key="10">
    <source>
        <dbReference type="ARBA" id="ARBA00023180"/>
    </source>
</evidence>
<proteinExistence type="inferred from homology"/>
<dbReference type="GO" id="GO:0016757">
    <property type="term" value="F:glycosyltransferase activity"/>
    <property type="evidence" value="ECO:0007669"/>
    <property type="project" value="UniProtKB-KW"/>
</dbReference>
<evidence type="ECO:0000256" key="2">
    <source>
        <dbReference type="ARBA" id="ARBA00004881"/>
    </source>
</evidence>
<evidence type="ECO:0000256" key="4">
    <source>
        <dbReference type="ARBA" id="ARBA00022676"/>
    </source>
</evidence>
<dbReference type="EMBL" id="JAVXUO010000156">
    <property type="protein sequence ID" value="KAK2994942.1"/>
    <property type="molecule type" value="Genomic_DNA"/>
</dbReference>
<dbReference type="GO" id="GO:0005737">
    <property type="term" value="C:cytoplasm"/>
    <property type="evidence" value="ECO:0007669"/>
    <property type="project" value="TreeGrafter"/>
</dbReference>
<evidence type="ECO:0000256" key="12">
    <source>
        <dbReference type="ARBA" id="ARBA00023277"/>
    </source>
</evidence>
<keyword evidence="5" id="KW-0808">Transferase</keyword>
<accession>A0AA88RSV7</accession>
<dbReference type="GO" id="GO:0006004">
    <property type="term" value="P:fucose metabolic process"/>
    <property type="evidence" value="ECO:0007669"/>
    <property type="project" value="UniProtKB-KW"/>
</dbReference>
<comment type="caution">
    <text evidence="14">The sequence shown here is derived from an EMBL/GenBank/DDBJ whole genome shotgun (WGS) entry which is preliminary data.</text>
</comment>
<dbReference type="PANTHER" id="PTHR31741">
    <property type="entry name" value="OS02G0726500 PROTEIN-RELATED"/>
    <property type="match status" value="1"/>
</dbReference>
<keyword evidence="15" id="KW-1185">Reference proteome</keyword>
<protein>
    <recommendedName>
        <fullName evidence="13">O-fucosyltransferase family protein</fullName>
    </recommendedName>
</protein>
<organism evidence="14 15">
    <name type="scientific">Escallonia rubra</name>
    <dbReference type="NCBI Taxonomy" id="112253"/>
    <lineage>
        <taxon>Eukaryota</taxon>
        <taxon>Viridiplantae</taxon>
        <taxon>Streptophyta</taxon>
        <taxon>Embryophyta</taxon>
        <taxon>Tracheophyta</taxon>
        <taxon>Spermatophyta</taxon>
        <taxon>Magnoliopsida</taxon>
        <taxon>eudicotyledons</taxon>
        <taxon>Gunneridae</taxon>
        <taxon>Pentapetalae</taxon>
        <taxon>asterids</taxon>
        <taxon>campanulids</taxon>
        <taxon>Escalloniales</taxon>
        <taxon>Escalloniaceae</taxon>
        <taxon>Escallonia</taxon>
    </lineage>
</organism>
<dbReference type="PANTHER" id="PTHR31741:SF1">
    <property type="entry name" value="O-FUCOSYLTRANSFERASE 7"/>
    <property type="match status" value="1"/>
</dbReference>
<evidence type="ECO:0000256" key="6">
    <source>
        <dbReference type="ARBA" id="ARBA00022692"/>
    </source>
</evidence>
<dbReference type="GO" id="GO:0016020">
    <property type="term" value="C:membrane"/>
    <property type="evidence" value="ECO:0007669"/>
    <property type="project" value="UniProtKB-SubCell"/>
</dbReference>
<evidence type="ECO:0000256" key="1">
    <source>
        <dbReference type="ARBA" id="ARBA00004606"/>
    </source>
</evidence>
<keyword evidence="12" id="KW-0119">Carbohydrate metabolism</keyword>
<dbReference type="AlphaFoldDB" id="A0AA88RSV7"/>
<keyword evidence="8" id="KW-1133">Transmembrane helix</keyword>
<keyword evidence="11" id="KW-0294">Fucose metabolism</keyword>
<gene>
    <name evidence="14" type="ORF">RJ640_013186</name>
</gene>
<keyword evidence="7" id="KW-0735">Signal-anchor</keyword>